<feature type="domain" description="SSD" evidence="4">
    <location>
        <begin position="280"/>
        <end position="439"/>
    </location>
</feature>
<dbReference type="InterPro" id="IPR053958">
    <property type="entry name" value="HMGCR/SNAP/NPC1-like_SSD"/>
</dbReference>
<feature type="transmembrane region" description="Helical" evidence="3">
    <location>
        <begin position="312"/>
        <end position="334"/>
    </location>
</feature>
<keyword evidence="3" id="KW-0812">Transmembrane</keyword>
<dbReference type="GO" id="GO:0016020">
    <property type="term" value="C:membrane"/>
    <property type="evidence" value="ECO:0007669"/>
    <property type="project" value="TreeGrafter"/>
</dbReference>
<feature type="transmembrane region" description="Helical" evidence="3">
    <location>
        <begin position="51"/>
        <end position="71"/>
    </location>
</feature>
<sequence length="916" mass="101732">METESTNTGESTKPSTCRGCCHKYNAFPAIVHHLFEKAFGWLGKTVAKHPWPTILICLVVVGVCSVGFMYLQSENRVEKLYVPPGSTSVKDLVKASQFFKQMNARTETVIFVPRSAAKNIISRDCLLEILNLHNAVISLKSFEKFCIKNTITEGQAKCVYINPLEIFNFEENSLYNVSSKIGAAYYSRGQLMANGRPVYMNFGLMFANPVLKNQTLQSADAVQVQYYISDEEEDYEAIVEWEETFIKKVMELKTGLTYTEMYYSAERSLSDATSESTGSDITLISITFTLMITFACTILLKFRNPLTGHALLGNLGILAVGLGILAGLGLAMFVQTPFISIVGVLPFLILGIGIDDVFIIIDELDRLDYTNLNVLTTVKVVMSHSGATITMTTLTDLVAFAVSTSTQFPSIRYFCTYAALTITFSYLMIITFFVAFLSFDVRRIKAGRRDFLPICRAPPVKEGSPAWTRPSQVISSKIMKKWAEILMLPAVRAVVVVLSLGLLGVSVYYGLKISENFDRRLLAKKGAQIIDFLDTQDRYFEGAIPVSLVISTRINYEDSDVQSGILKLSKIATENTYYMNRTLSWMESLRSFAKSSGFNVTGSSFLPTLKVFLGVPAYAHFRQDVIFSDDNTTILASRVLCYMKPSTSSIVQKDAMLTIRGDLTADSDLPVYPIAKVYIYLEQYAITKSETTRNIAVAGVTVFVITLPFLLSLTASLIIFFGFGALIFELFALMYLWDVSLNMISTINLVMAIGFSVDYSAHIAHAYVLSSERRPEDRAIQALSTMGASVLMGGTSTFIGMIVTAFASSQIFIIFFKMFFGIVVLGLLHGLCFLPVYLSLLCRWAPIKNKKNNNNGSFKNGAVGTDGQTYDPSTKLKVFTPEKPVHGRIEPIFLSSKSQASWDHESSNINAELDHR</sequence>
<feature type="region of interest" description="Disordered" evidence="2">
    <location>
        <begin position="897"/>
        <end position="916"/>
    </location>
</feature>
<dbReference type="InterPro" id="IPR051697">
    <property type="entry name" value="Patched_domain-protein"/>
</dbReference>
<accession>A0A6P8IKG6</accession>
<feature type="transmembrane region" description="Helical" evidence="3">
    <location>
        <begin position="749"/>
        <end position="768"/>
    </location>
</feature>
<evidence type="ECO:0000313" key="6">
    <source>
        <dbReference type="RefSeq" id="XP_031567431.1"/>
    </source>
</evidence>
<dbReference type="PANTHER" id="PTHR10796">
    <property type="entry name" value="PATCHED-RELATED"/>
    <property type="match status" value="1"/>
</dbReference>
<evidence type="ECO:0000256" key="3">
    <source>
        <dbReference type="SAM" id="Phobius"/>
    </source>
</evidence>
<feature type="transmembrane region" description="Helical" evidence="3">
    <location>
        <begin position="694"/>
        <end position="711"/>
    </location>
</feature>
<dbReference type="AlphaFoldDB" id="A0A6P8IKG6"/>
<organism evidence="5 6">
    <name type="scientific">Actinia tenebrosa</name>
    <name type="common">Australian red waratah sea anemone</name>
    <dbReference type="NCBI Taxonomy" id="6105"/>
    <lineage>
        <taxon>Eukaryota</taxon>
        <taxon>Metazoa</taxon>
        <taxon>Cnidaria</taxon>
        <taxon>Anthozoa</taxon>
        <taxon>Hexacorallia</taxon>
        <taxon>Actiniaria</taxon>
        <taxon>Actiniidae</taxon>
        <taxon>Actinia</taxon>
    </lineage>
</organism>
<feature type="transmembrane region" description="Helical" evidence="3">
    <location>
        <begin position="717"/>
        <end position="737"/>
    </location>
</feature>
<dbReference type="KEGG" id="aten:116302300"/>
<evidence type="ECO:0000259" key="4">
    <source>
        <dbReference type="PROSITE" id="PS50156"/>
    </source>
</evidence>
<dbReference type="PROSITE" id="PS50156">
    <property type="entry name" value="SSD"/>
    <property type="match status" value="1"/>
</dbReference>
<dbReference type="RefSeq" id="XP_031567431.1">
    <property type="nucleotide sequence ID" value="XM_031711571.1"/>
</dbReference>
<gene>
    <name evidence="6" type="primary">LOC116302300</name>
</gene>
<name>A0A6P8IKG6_ACTTE</name>
<feature type="transmembrane region" description="Helical" evidence="3">
    <location>
        <begin position="490"/>
        <end position="511"/>
    </location>
</feature>
<dbReference type="Proteomes" id="UP000515163">
    <property type="component" value="Unplaced"/>
</dbReference>
<feature type="transmembrane region" description="Helical" evidence="3">
    <location>
        <begin position="414"/>
        <end position="439"/>
    </location>
</feature>
<dbReference type="Pfam" id="PF12349">
    <property type="entry name" value="Sterol-sensing"/>
    <property type="match status" value="1"/>
</dbReference>
<feature type="transmembrane region" description="Helical" evidence="3">
    <location>
        <begin position="788"/>
        <end position="807"/>
    </location>
</feature>
<keyword evidence="3" id="KW-1133">Transmembrane helix</keyword>
<reference evidence="6" key="1">
    <citation type="submission" date="2025-08" db="UniProtKB">
        <authorList>
            <consortium name="RefSeq"/>
        </authorList>
    </citation>
    <scope>IDENTIFICATION</scope>
    <source>
        <tissue evidence="6">Tentacle</tissue>
    </source>
</reference>
<dbReference type="InterPro" id="IPR000731">
    <property type="entry name" value="SSD"/>
</dbReference>
<protein>
    <submittedName>
        <fullName evidence="6">Patched domain-containing protein 3-like</fullName>
    </submittedName>
</protein>
<evidence type="ECO:0000256" key="2">
    <source>
        <dbReference type="SAM" id="MobiDB-lite"/>
    </source>
</evidence>
<feature type="transmembrane region" description="Helical" evidence="3">
    <location>
        <begin position="819"/>
        <end position="840"/>
    </location>
</feature>
<evidence type="ECO:0000313" key="5">
    <source>
        <dbReference type="Proteomes" id="UP000515163"/>
    </source>
</evidence>
<feature type="transmembrane region" description="Helical" evidence="3">
    <location>
        <begin position="381"/>
        <end position="402"/>
    </location>
</feature>
<dbReference type="SUPFAM" id="SSF82866">
    <property type="entry name" value="Multidrug efflux transporter AcrB transmembrane domain"/>
    <property type="match status" value="2"/>
</dbReference>
<feature type="compositionally biased region" description="Basic and acidic residues" evidence="2">
    <location>
        <begin position="902"/>
        <end position="916"/>
    </location>
</feature>
<dbReference type="Gene3D" id="1.20.1640.10">
    <property type="entry name" value="Multidrug efflux transporter AcrB transmembrane domain"/>
    <property type="match status" value="2"/>
</dbReference>
<comment type="similarity">
    <text evidence="1">Belongs to the patched family.</text>
</comment>
<keyword evidence="5" id="KW-1185">Reference proteome</keyword>
<dbReference type="InParanoid" id="A0A6P8IKG6"/>
<dbReference type="PANTHER" id="PTHR10796:SF92">
    <property type="entry name" value="PATCHED-RELATED, ISOFORM A"/>
    <property type="match status" value="1"/>
</dbReference>
<dbReference type="OrthoDB" id="6510177at2759"/>
<keyword evidence="3" id="KW-0472">Membrane</keyword>
<proteinExistence type="inferred from homology"/>
<feature type="transmembrane region" description="Helical" evidence="3">
    <location>
        <begin position="341"/>
        <end position="361"/>
    </location>
</feature>
<dbReference type="GeneID" id="116302300"/>
<evidence type="ECO:0000256" key="1">
    <source>
        <dbReference type="ARBA" id="ARBA00005585"/>
    </source>
</evidence>